<name>X1VE26_9ZZZZ</name>
<proteinExistence type="predicted"/>
<comment type="caution">
    <text evidence="1">The sequence shown here is derived from an EMBL/GenBank/DDBJ whole genome shotgun (WGS) entry which is preliminary data.</text>
</comment>
<dbReference type="EMBL" id="BARW01033680">
    <property type="protein sequence ID" value="GAJ12326.1"/>
    <property type="molecule type" value="Genomic_DNA"/>
</dbReference>
<sequence length="125" mass="14241">MSIQFTSAQVTPEQVTLRPLVEGALKVDEIEYAIVEAHGSNPFRVMGYVDLYNLTPGDRVVLREYMMIKKGGEYRLYAEAPYENEQGEPLVYVESKVSRYGIKVTIHQVAGDSRVVDFQFFETKV</sequence>
<protein>
    <submittedName>
        <fullName evidence="1">Uncharacterized protein</fullName>
    </submittedName>
</protein>
<evidence type="ECO:0000313" key="1">
    <source>
        <dbReference type="EMBL" id="GAJ12326.1"/>
    </source>
</evidence>
<dbReference type="AlphaFoldDB" id="X1VE26"/>
<gene>
    <name evidence="1" type="ORF">S12H4_52981</name>
</gene>
<reference evidence="1" key="1">
    <citation type="journal article" date="2014" name="Front. Microbiol.">
        <title>High frequency of phylogenetically diverse reductive dehalogenase-homologous genes in deep subseafloor sedimentary metagenomes.</title>
        <authorList>
            <person name="Kawai M."/>
            <person name="Futagami T."/>
            <person name="Toyoda A."/>
            <person name="Takaki Y."/>
            <person name="Nishi S."/>
            <person name="Hori S."/>
            <person name="Arai W."/>
            <person name="Tsubouchi T."/>
            <person name="Morono Y."/>
            <person name="Uchiyama I."/>
            <person name="Ito T."/>
            <person name="Fujiyama A."/>
            <person name="Inagaki F."/>
            <person name="Takami H."/>
        </authorList>
    </citation>
    <scope>NUCLEOTIDE SEQUENCE</scope>
    <source>
        <strain evidence="1">Expedition CK06-06</strain>
    </source>
</reference>
<accession>X1VE26</accession>
<organism evidence="1">
    <name type="scientific">marine sediment metagenome</name>
    <dbReference type="NCBI Taxonomy" id="412755"/>
    <lineage>
        <taxon>unclassified sequences</taxon>
        <taxon>metagenomes</taxon>
        <taxon>ecological metagenomes</taxon>
    </lineage>
</organism>